<comment type="caution">
    <text evidence="9">The sequence shown here is derived from an EMBL/GenBank/DDBJ whole genome shotgun (WGS) entry which is preliminary data.</text>
</comment>
<dbReference type="EMBL" id="JABCRI010000007">
    <property type="protein sequence ID" value="KAF8402981.1"/>
    <property type="molecule type" value="Genomic_DNA"/>
</dbReference>
<evidence type="ECO:0000256" key="3">
    <source>
        <dbReference type="ARBA" id="ARBA00022692"/>
    </source>
</evidence>
<evidence type="ECO:0000256" key="6">
    <source>
        <dbReference type="RuleBase" id="RU361264"/>
    </source>
</evidence>
<evidence type="ECO:0000313" key="10">
    <source>
        <dbReference type="Proteomes" id="UP000655225"/>
    </source>
</evidence>
<dbReference type="PANTHER" id="PTHR12822:SF5">
    <property type="entry name" value="PROTEIN YIP"/>
    <property type="match status" value="1"/>
</dbReference>
<keyword evidence="10" id="KW-1185">Reference proteome</keyword>
<dbReference type="GO" id="GO:0016192">
    <property type="term" value="P:vesicle-mediated transport"/>
    <property type="evidence" value="ECO:0007669"/>
    <property type="project" value="InterPro"/>
</dbReference>
<feature type="transmembrane region" description="Helical" evidence="6">
    <location>
        <begin position="303"/>
        <end position="321"/>
    </location>
</feature>
<reference evidence="9 10" key="1">
    <citation type="submission" date="2020-04" db="EMBL/GenBank/DDBJ databases">
        <title>Plant Genome Project.</title>
        <authorList>
            <person name="Zhang R.-G."/>
        </authorList>
    </citation>
    <scope>NUCLEOTIDE SEQUENCE [LARGE SCALE GENOMIC DNA]</scope>
    <source>
        <strain evidence="9">YNK0</strain>
        <tissue evidence="9">Leaf</tissue>
    </source>
</reference>
<dbReference type="GO" id="GO:0031267">
    <property type="term" value="F:small GTPase binding"/>
    <property type="evidence" value="ECO:0007669"/>
    <property type="project" value="InterPro"/>
</dbReference>
<feature type="transmembrane region" description="Helical" evidence="6">
    <location>
        <begin position="268"/>
        <end position="291"/>
    </location>
</feature>
<dbReference type="Proteomes" id="UP000655225">
    <property type="component" value="Unassembled WGS sequence"/>
</dbReference>
<feature type="transmembrane region" description="Helical" evidence="6">
    <location>
        <begin position="327"/>
        <end position="346"/>
    </location>
</feature>
<evidence type="ECO:0000256" key="5">
    <source>
        <dbReference type="ARBA" id="ARBA00023136"/>
    </source>
</evidence>
<protein>
    <recommendedName>
        <fullName evidence="6">Protein YIP</fullName>
    </recommendedName>
</protein>
<dbReference type="InterPro" id="IPR039765">
    <property type="entry name" value="Yip5/YIPF1/YIPF2"/>
</dbReference>
<dbReference type="AlphaFoldDB" id="A0A834ZFJ2"/>
<feature type="transmembrane region" description="Helical" evidence="6">
    <location>
        <begin position="227"/>
        <end position="252"/>
    </location>
</feature>
<accession>A0A834ZFJ2</accession>
<dbReference type="Pfam" id="PF04893">
    <property type="entry name" value="Yip1"/>
    <property type="match status" value="1"/>
</dbReference>
<organism evidence="9 10">
    <name type="scientific">Tetracentron sinense</name>
    <name type="common">Spur-leaf</name>
    <dbReference type="NCBI Taxonomy" id="13715"/>
    <lineage>
        <taxon>Eukaryota</taxon>
        <taxon>Viridiplantae</taxon>
        <taxon>Streptophyta</taxon>
        <taxon>Embryophyta</taxon>
        <taxon>Tracheophyta</taxon>
        <taxon>Spermatophyta</taxon>
        <taxon>Magnoliopsida</taxon>
        <taxon>Trochodendrales</taxon>
        <taxon>Trochodendraceae</taxon>
        <taxon>Tetracentron</taxon>
    </lineage>
</organism>
<dbReference type="GO" id="GO:0000139">
    <property type="term" value="C:Golgi membrane"/>
    <property type="evidence" value="ECO:0007669"/>
    <property type="project" value="UniProtKB-SubCell"/>
</dbReference>
<proteinExistence type="inferred from homology"/>
<evidence type="ECO:0000256" key="4">
    <source>
        <dbReference type="ARBA" id="ARBA00022989"/>
    </source>
</evidence>
<feature type="transmembrane region" description="Helical" evidence="6">
    <location>
        <begin position="358"/>
        <end position="379"/>
    </location>
</feature>
<comment type="subcellular location">
    <subcellularLocation>
        <location evidence="6">Golgi apparatus membrane</location>
        <topology evidence="6">Multi-pass membrane protein</topology>
    </subcellularLocation>
    <subcellularLocation>
        <location evidence="1">Membrane</location>
        <topology evidence="1">Multi-pass membrane protein</topology>
    </subcellularLocation>
</comment>
<feature type="domain" description="Yip1" evidence="8">
    <location>
        <begin position="215"/>
        <end position="375"/>
    </location>
</feature>
<evidence type="ECO:0000256" key="2">
    <source>
        <dbReference type="ARBA" id="ARBA00010596"/>
    </source>
</evidence>
<keyword evidence="3 6" id="KW-0812">Transmembrane</keyword>
<evidence type="ECO:0000256" key="7">
    <source>
        <dbReference type="SAM" id="MobiDB-lite"/>
    </source>
</evidence>
<dbReference type="PANTHER" id="PTHR12822">
    <property type="entry name" value="PROTEIN YIPF"/>
    <property type="match status" value="1"/>
</dbReference>
<dbReference type="InterPro" id="IPR006977">
    <property type="entry name" value="Yip1_dom"/>
</dbReference>
<comment type="similarity">
    <text evidence="2 6">Belongs to the YIP1 family.</text>
</comment>
<feature type="region of interest" description="Disordered" evidence="7">
    <location>
        <begin position="1"/>
        <end position="61"/>
    </location>
</feature>
<keyword evidence="4 6" id="KW-1133">Transmembrane helix</keyword>
<sequence length="381" mass="41782">MSCFCIGGPKHREMKHQDSENSSRRRQKPRRDGKKQGNNSMATHGHQEGGRSGEATTGGDDGGAAVAVMGASYVASGGEFGGGVLSKIHLTHTETGQSFVTWLPPKERNAELGHVFEPVSNLALLPRKMAAVTNGGESTSKNEVPEANLKIFPPNNGGDRGRGYQVLGSLSEGDEQHPTNSWKGVFSISSYTQYFDVDGDVVLDRIMSSLYPIGGDFFRKIDANPDLYGLIWISTTLVFVIASLGNCATYMMRKRNDHSTSWSFDVSYVNLAACAVYGYALVVPVAFYFLLQYLGSNTSLVRLWCMWGYSLFVFIISSFLLVIPVEILRWIIIILAGVVSACFVALNIKSYIERSDLTLVLVASFILQLALALFIKILFFP</sequence>
<keyword evidence="5 6" id="KW-0472">Membrane</keyword>
<dbReference type="OrthoDB" id="10256463at2759"/>
<gene>
    <name evidence="9" type="ORF">HHK36_011074</name>
</gene>
<evidence type="ECO:0000256" key="1">
    <source>
        <dbReference type="ARBA" id="ARBA00004141"/>
    </source>
</evidence>
<evidence type="ECO:0000313" key="9">
    <source>
        <dbReference type="EMBL" id="KAF8402981.1"/>
    </source>
</evidence>
<feature type="compositionally biased region" description="Basic residues" evidence="7">
    <location>
        <begin position="24"/>
        <end position="33"/>
    </location>
</feature>
<evidence type="ECO:0000259" key="8">
    <source>
        <dbReference type="Pfam" id="PF04893"/>
    </source>
</evidence>
<name>A0A834ZFJ2_TETSI</name>